<organism evidence="2 3">
    <name type="scientific">Chitinophaga chungangae</name>
    <dbReference type="NCBI Taxonomy" id="2821488"/>
    <lineage>
        <taxon>Bacteria</taxon>
        <taxon>Pseudomonadati</taxon>
        <taxon>Bacteroidota</taxon>
        <taxon>Chitinophagia</taxon>
        <taxon>Chitinophagales</taxon>
        <taxon>Chitinophagaceae</taxon>
        <taxon>Chitinophaga</taxon>
    </lineage>
</organism>
<dbReference type="Proteomes" id="UP000679126">
    <property type="component" value="Unassembled WGS sequence"/>
</dbReference>
<feature type="transmembrane region" description="Helical" evidence="1">
    <location>
        <begin position="7"/>
        <end position="26"/>
    </location>
</feature>
<evidence type="ECO:0008006" key="4">
    <source>
        <dbReference type="Google" id="ProtNLM"/>
    </source>
</evidence>
<feature type="transmembrane region" description="Helical" evidence="1">
    <location>
        <begin position="32"/>
        <end position="47"/>
    </location>
</feature>
<keyword evidence="1" id="KW-0472">Membrane</keyword>
<reference evidence="3" key="1">
    <citation type="submission" date="2021-03" db="EMBL/GenBank/DDBJ databases">
        <title>Assistant Professor.</title>
        <authorList>
            <person name="Huq M.A."/>
        </authorList>
    </citation>
    <scope>NUCLEOTIDE SEQUENCE [LARGE SCALE GENOMIC DNA]</scope>
    <source>
        <strain evidence="3">MAH-28</strain>
    </source>
</reference>
<dbReference type="RefSeq" id="WP_209147935.1">
    <property type="nucleotide sequence ID" value="NZ_JAGHKP010000004.1"/>
</dbReference>
<protein>
    <recommendedName>
        <fullName evidence="4">Transmembrane family 220 protein</fullName>
    </recommendedName>
</protein>
<sequence>MKKGVILKHYLPCSYFIICSICMVWNTDMINFLGLTLLLLFSGLLFFRHPAARMTVGGLMLAASFYFLLALADEAGDLRREGGNASMLLGWGGSLIGLSSVMSVLLILPLDMPRKAPAYQRR</sequence>
<comment type="caution">
    <text evidence="2">The sequence shown here is derived from an EMBL/GenBank/DDBJ whole genome shotgun (WGS) entry which is preliminary data.</text>
</comment>
<evidence type="ECO:0000313" key="3">
    <source>
        <dbReference type="Proteomes" id="UP000679126"/>
    </source>
</evidence>
<accession>A0ABS3YJF6</accession>
<dbReference type="EMBL" id="JAGHKP010000004">
    <property type="protein sequence ID" value="MBO9154821.1"/>
    <property type="molecule type" value="Genomic_DNA"/>
</dbReference>
<feature type="transmembrane region" description="Helical" evidence="1">
    <location>
        <begin position="54"/>
        <end position="71"/>
    </location>
</feature>
<proteinExistence type="predicted"/>
<keyword evidence="1" id="KW-0812">Transmembrane</keyword>
<keyword evidence="1" id="KW-1133">Transmembrane helix</keyword>
<name>A0ABS3YJF6_9BACT</name>
<evidence type="ECO:0000256" key="1">
    <source>
        <dbReference type="SAM" id="Phobius"/>
    </source>
</evidence>
<gene>
    <name evidence="2" type="ORF">J7I43_21515</name>
</gene>
<feature type="transmembrane region" description="Helical" evidence="1">
    <location>
        <begin position="91"/>
        <end position="112"/>
    </location>
</feature>
<evidence type="ECO:0000313" key="2">
    <source>
        <dbReference type="EMBL" id="MBO9154821.1"/>
    </source>
</evidence>
<keyword evidence="3" id="KW-1185">Reference proteome</keyword>